<keyword evidence="4 8" id="KW-0479">Metal-binding</keyword>
<evidence type="ECO:0000256" key="2">
    <source>
        <dbReference type="ARBA" id="ARBA00022438"/>
    </source>
</evidence>
<feature type="binding site" evidence="8">
    <location>
        <position position="72"/>
    </location>
    <ligand>
        <name>Zn(2+)</name>
        <dbReference type="ChEBI" id="CHEBI:29105"/>
        <label>1</label>
    </ligand>
</feature>
<evidence type="ECO:0000256" key="3">
    <source>
        <dbReference type="ARBA" id="ARBA00022670"/>
    </source>
</evidence>
<keyword evidence="5" id="KW-0378">Hydrolase</keyword>
<evidence type="ECO:0000256" key="5">
    <source>
        <dbReference type="ARBA" id="ARBA00022801"/>
    </source>
</evidence>
<gene>
    <name evidence="9" type="ORF">H1164_04210</name>
</gene>
<evidence type="ECO:0000256" key="4">
    <source>
        <dbReference type="ARBA" id="ARBA00022723"/>
    </source>
</evidence>
<name>A0A7W1X8L6_9BACL</name>
<dbReference type="EMBL" id="JACEIP010000004">
    <property type="protein sequence ID" value="MBA4542103.1"/>
    <property type="molecule type" value="Genomic_DNA"/>
</dbReference>
<sequence>MREWGIGMEINAWLPALKQLSELPGPAGREGPVRDWLRQRWKRHVEEWEEDSLGNILCKVGGQGPRVLIAAHMDEIGFIVRYITDSGFILVESAQEPRDVPLDKLYMIGCRAQVIGRGGVVAEGIFAAPAGHVLSQSFVNRTLTYKDFFVDIGANSRKEAEEKGVHIGARVVWYRPLLQMGTRVVGKAMDDRALLGVMDLLLKQLIQRKESLAYEVWFGATVQEENKAHGAYAIGRKREFDLAIPLDVGLVGDIPNISEDDYPARLGGGPILVHRDSVVHYDEGLLWKMADVAEQHHIPYQHGLFSNYGSDGIAFVDSGIRSILVTIPTRYTHTPFEMIELSDIGHTVELLSCFLQQKR</sequence>
<keyword evidence="2" id="KW-0031">Aminopeptidase</keyword>
<dbReference type="SUPFAM" id="SSF101821">
    <property type="entry name" value="Aminopeptidase/glucanase lid domain"/>
    <property type="match status" value="1"/>
</dbReference>
<dbReference type="InterPro" id="IPR051464">
    <property type="entry name" value="Peptidase_M42_aminopept"/>
</dbReference>
<dbReference type="Gene3D" id="3.40.630.10">
    <property type="entry name" value="Zn peptidases"/>
    <property type="match status" value="1"/>
</dbReference>
<reference evidence="9 10" key="1">
    <citation type="submission" date="2020-07" db="EMBL/GenBank/DDBJ databases">
        <authorList>
            <person name="Feng H."/>
        </authorList>
    </citation>
    <scope>NUCLEOTIDE SEQUENCE [LARGE SCALE GENOMIC DNA]</scope>
    <source>
        <strain evidence="10">s-11</strain>
    </source>
</reference>
<dbReference type="SUPFAM" id="SSF53187">
    <property type="entry name" value="Zn-dependent exopeptidases"/>
    <property type="match status" value="1"/>
</dbReference>
<evidence type="ECO:0000313" key="9">
    <source>
        <dbReference type="EMBL" id="MBA4542103.1"/>
    </source>
</evidence>
<evidence type="ECO:0000256" key="1">
    <source>
        <dbReference type="ARBA" id="ARBA00006272"/>
    </source>
</evidence>
<dbReference type="InterPro" id="IPR023367">
    <property type="entry name" value="Peptidase_M42_dom2"/>
</dbReference>
<dbReference type="OrthoDB" id="8441064at2"/>
<accession>A0A7W1X8L6</accession>
<evidence type="ECO:0000256" key="8">
    <source>
        <dbReference type="PIRSR" id="PIRSR001123-2"/>
    </source>
</evidence>
<dbReference type="Proteomes" id="UP000530514">
    <property type="component" value="Unassembled WGS sequence"/>
</dbReference>
<evidence type="ECO:0000256" key="7">
    <source>
        <dbReference type="PIRSR" id="PIRSR001123-1"/>
    </source>
</evidence>
<comment type="caution">
    <text evidence="9">The sequence shown here is derived from an EMBL/GenBank/DDBJ whole genome shotgun (WGS) entry which is preliminary data.</text>
</comment>
<feature type="binding site" evidence="8">
    <location>
        <position position="247"/>
    </location>
    <ligand>
        <name>Zn(2+)</name>
        <dbReference type="ChEBI" id="CHEBI:29105"/>
        <label>1</label>
    </ligand>
</feature>
<feature type="binding site" evidence="8">
    <location>
        <position position="225"/>
    </location>
    <ligand>
        <name>Zn(2+)</name>
        <dbReference type="ChEBI" id="CHEBI:29105"/>
        <label>2</label>
    </ligand>
</feature>
<dbReference type="Gene3D" id="2.40.30.40">
    <property type="entry name" value="Peptidase M42, domain 2"/>
    <property type="match status" value="1"/>
</dbReference>
<feature type="binding site" evidence="8">
    <location>
        <position position="190"/>
    </location>
    <ligand>
        <name>Zn(2+)</name>
        <dbReference type="ChEBI" id="CHEBI:29105"/>
        <label>2</label>
    </ligand>
</feature>
<feature type="binding site" evidence="8">
    <location>
        <position position="333"/>
    </location>
    <ligand>
        <name>Zn(2+)</name>
        <dbReference type="ChEBI" id="CHEBI:29105"/>
        <label>2</label>
    </ligand>
</feature>
<dbReference type="AlphaFoldDB" id="A0A7W1X8L6"/>
<comment type="cofactor">
    <cofactor evidence="8">
        <name>a divalent metal cation</name>
        <dbReference type="ChEBI" id="CHEBI:60240"/>
    </cofactor>
    <text evidence="8">Binds 2 divalent metal cations per subunit.</text>
</comment>
<comment type="similarity">
    <text evidence="1 6">Belongs to the peptidase M42 family.</text>
</comment>
<dbReference type="GO" id="GO:0004177">
    <property type="term" value="F:aminopeptidase activity"/>
    <property type="evidence" value="ECO:0007669"/>
    <property type="project" value="UniProtKB-UniRule"/>
</dbReference>
<keyword evidence="3" id="KW-0645">Protease</keyword>
<dbReference type="InterPro" id="IPR008007">
    <property type="entry name" value="Peptidase_M42"/>
</dbReference>
<dbReference type="GO" id="GO:0006508">
    <property type="term" value="P:proteolysis"/>
    <property type="evidence" value="ECO:0007669"/>
    <property type="project" value="UniProtKB-KW"/>
</dbReference>
<dbReference type="PANTHER" id="PTHR32481:SF0">
    <property type="entry name" value="AMINOPEPTIDASE YPDE-RELATED"/>
    <property type="match status" value="1"/>
</dbReference>
<evidence type="ECO:0000313" key="10">
    <source>
        <dbReference type="Proteomes" id="UP000530514"/>
    </source>
</evidence>
<organism evidence="9 10">
    <name type="scientific">Thermoactinomyces daqus</name>
    <dbReference type="NCBI Taxonomy" id="1329516"/>
    <lineage>
        <taxon>Bacteria</taxon>
        <taxon>Bacillati</taxon>
        <taxon>Bacillota</taxon>
        <taxon>Bacilli</taxon>
        <taxon>Bacillales</taxon>
        <taxon>Thermoactinomycetaceae</taxon>
        <taxon>Thermoactinomyces</taxon>
    </lineage>
</organism>
<dbReference type="PANTHER" id="PTHR32481">
    <property type="entry name" value="AMINOPEPTIDASE"/>
    <property type="match status" value="1"/>
</dbReference>
<proteinExistence type="inferred from homology"/>
<feature type="binding site" evidence="8">
    <location>
        <position position="190"/>
    </location>
    <ligand>
        <name>Zn(2+)</name>
        <dbReference type="ChEBI" id="CHEBI:29105"/>
        <label>1</label>
    </ligand>
</feature>
<dbReference type="GO" id="GO:0046872">
    <property type="term" value="F:metal ion binding"/>
    <property type="evidence" value="ECO:0007669"/>
    <property type="project" value="UniProtKB-UniRule"/>
</dbReference>
<protein>
    <submittedName>
        <fullName evidence="9">M42 family peptidase</fullName>
    </submittedName>
</protein>
<dbReference type="Pfam" id="PF05343">
    <property type="entry name" value="Peptidase_M42"/>
    <property type="match status" value="1"/>
</dbReference>
<dbReference type="PIRSF" id="PIRSF001123">
    <property type="entry name" value="PepA_GA"/>
    <property type="match status" value="1"/>
</dbReference>
<keyword evidence="10" id="KW-1185">Reference proteome</keyword>
<feature type="active site" description="Proton acceptor" evidence="7">
    <location>
        <position position="224"/>
    </location>
</feature>
<evidence type="ECO:0000256" key="6">
    <source>
        <dbReference type="PIRNR" id="PIRNR001123"/>
    </source>
</evidence>